<gene>
    <name evidence="6" type="ORF">CWE09_02755</name>
</gene>
<dbReference type="AlphaFoldDB" id="A0A432W6S5"/>
<evidence type="ECO:0000259" key="5">
    <source>
        <dbReference type="SMART" id="SM00903"/>
    </source>
</evidence>
<dbReference type="Proteomes" id="UP000288293">
    <property type="component" value="Unassembled WGS sequence"/>
</dbReference>
<comment type="cofactor">
    <cofactor evidence="1">
        <name>FMN</name>
        <dbReference type="ChEBI" id="CHEBI:58210"/>
    </cofactor>
</comment>
<evidence type="ECO:0000256" key="1">
    <source>
        <dbReference type="ARBA" id="ARBA00001917"/>
    </source>
</evidence>
<name>A0A432W6S5_9GAMM</name>
<dbReference type="InterPro" id="IPR012349">
    <property type="entry name" value="Split_barrel_FMN-bd"/>
</dbReference>
<keyword evidence="7" id="KW-1185">Reference proteome</keyword>
<evidence type="ECO:0000256" key="3">
    <source>
        <dbReference type="ARBA" id="ARBA00022643"/>
    </source>
</evidence>
<dbReference type="PANTHER" id="PTHR33798:SF5">
    <property type="entry name" value="FLAVIN REDUCTASE LIKE DOMAIN-CONTAINING PROTEIN"/>
    <property type="match status" value="1"/>
</dbReference>
<reference evidence="6 7" key="1">
    <citation type="journal article" date="2011" name="Front. Microbiol.">
        <title>Genomic signatures of strain selection and enhancement in Bacillus atrophaeus var. globigii, a historical biowarfare simulant.</title>
        <authorList>
            <person name="Gibbons H.S."/>
            <person name="Broomall S.M."/>
            <person name="McNew L.A."/>
            <person name="Daligault H."/>
            <person name="Chapman C."/>
            <person name="Bruce D."/>
            <person name="Karavis M."/>
            <person name="Krepps M."/>
            <person name="McGregor P.A."/>
            <person name="Hong C."/>
            <person name="Park K.H."/>
            <person name="Akmal A."/>
            <person name="Feldman A."/>
            <person name="Lin J.S."/>
            <person name="Chang W.E."/>
            <person name="Higgs B.W."/>
            <person name="Demirev P."/>
            <person name="Lindquist J."/>
            <person name="Liem A."/>
            <person name="Fochler E."/>
            <person name="Read T.D."/>
            <person name="Tapia R."/>
            <person name="Johnson S."/>
            <person name="Bishop-Lilly K.A."/>
            <person name="Detter C."/>
            <person name="Han C."/>
            <person name="Sozhamannan S."/>
            <person name="Rosenzweig C.N."/>
            <person name="Skowronski E.W."/>
        </authorList>
    </citation>
    <scope>NUCLEOTIDE SEQUENCE [LARGE SCALE GENOMIC DNA]</scope>
    <source>
        <strain evidence="6 7">MLST1</strain>
    </source>
</reference>
<dbReference type="GO" id="GO:0010181">
    <property type="term" value="F:FMN binding"/>
    <property type="evidence" value="ECO:0007669"/>
    <property type="project" value="InterPro"/>
</dbReference>
<dbReference type="SUPFAM" id="SSF50475">
    <property type="entry name" value="FMN-binding split barrel"/>
    <property type="match status" value="1"/>
</dbReference>
<organism evidence="6 7">
    <name type="scientific">Aliidiomarina minuta</name>
    <dbReference type="NCBI Taxonomy" id="880057"/>
    <lineage>
        <taxon>Bacteria</taxon>
        <taxon>Pseudomonadati</taxon>
        <taxon>Pseudomonadota</taxon>
        <taxon>Gammaproteobacteria</taxon>
        <taxon>Alteromonadales</taxon>
        <taxon>Idiomarinaceae</taxon>
        <taxon>Aliidiomarina</taxon>
    </lineage>
</organism>
<dbReference type="InterPro" id="IPR002563">
    <property type="entry name" value="Flavin_Rdtase-like_dom"/>
</dbReference>
<evidence type="ECO:0000313" key="6">
    <source>
        <dbReference type="EMBL" id="RUO25666.1"/>
    </source>
</evidence>
<dbReference type="Pfam" id="PF01613">
    <property type="entry name" value="Flavin_Reduct"/>
    <property type="match status" value="1"/>
</dbReference>
<evidence type="ECO:0000256" key="4">
    <source>
        <dbReference type="ARBA" id="ARBA00038054"/>
    </source>
</evidence>
<protein>
    <submittedName>
        <fullName evidence="6">Flavin reductase family protein</fullName>
    </submittedName>
</protein>
<keyword evidence="2" id="KW-0285">Flavoprotein</keyword>
<evidence type="ECO:0000256" key="2">
    <source>
        <dbReference type="ARBA" id="ARBA00022630"/>
    </source>
</evidence>
<dbReference type="OrthoDB" id="9794638at2"/>
<dbReference type="RefSeq" id="WP_126802453.1">
    <property type="nucleotide sequence ID" value="NZ_PIPL01000001.1"/>
</dbReference>
<dbReference type="Gene3D" id="2.30.110.10">
    <property type="entry name" value="Electron Transport, Fmn-binding Protein, Chain A"/>
    <property type="match status" value="1"/>
</dbReference>
<keyword evidence="3" id="KW-0288">FMN</keyword>
<dbReference type="PANTHER" id="PTHR33798">
    <property type="entry name" value="FLAVOPROTEIN OXYGENASE"/>
    <property type="match status" value="1"/>
</dbReference>
<dbReference type="SMART" id="SM00903">
    <property type="entry name" value="Flavin_Reduct"/>
    <property type="match status" value="1"/>
</dbReference>
<accession>A0A432W6S5</accession>
<feature type="domain" description="Flavin reductase like" evidence="5">
    <location>
        <begin position="22"/>
        <end position="170"/>
    </location>
</feature>
<proteinExistence type="inferred from homology"/>
<dbReference type="GO" id="GO:0016646">
    <property type="term" value="F:oxidoreductase activity, acting on the CH-NH group of donors, NAD or NADP as acceptor"/>
    <property type="evidence" value="ECO:0007669"/>
    <property type="project" value="UniProtKB-ARBA"/>
</dbReference>
<evidence type="ECO:0000313" key="7">
    <source>
        <dbReference type="Proteomes" id="UP000288293"/>
    </source>
</evidence>
<comment type="caution">
    <text evidence="6">The sequence shown here is derived from an EMBL/GenBank/DDBJ whole genome shotgun (WGS) entry which is preliminary data.</text>
</comment>
<comment type="similarity">
    <text evidence="4">Belongs to the flavoredoxin family.</text>
</comment>
<dbReference type="EMBL" id="PIPL01000001">
    <property type="protein sequence ID" value="RUO25666.1"/>
    <property type="molecule type" value="Genomic_DNA"/>
</dbReference>
<sequence>MILQTSDMNAQQIYHATVQTLLPRPIAWVLSEHAKGHYNLAPFSYFTAVSSEPPLLMFSVGDKNTGEGKDTKVNIAQSPYFVVHIPSFRHAHAVTESSRTIPAEDSELEHIKMATTDFDGFALPRLRDCAVAFGCRLHDIQAVKGAPQSLVFGHVEKIFIADDCASIKRIEKSKGESSERLQVDPKAVDPLARLGGIQYGRLGEVINVPRPR</sequence>